<organism evidence="2 3">
    <name type="scientific">Bursaphelenchus xylophilus</name>
    <name type="common">Pinewood nematode worm</name>
    <name type="synonym">Aphelenchoides xylophilus</name>
    <dbReference type="NCBI Taxonomy" id="6326"/>
    <lineage>
        <taxon>Eukaryota</taxon>
        <taxon>Metazoa</taxon>
        <taxon>Ecdysozoa</taxon>
        <taxon>Nematoda</taxon>
        <taxon>Chromadorea</taxon>
        <taxon>Rhabditida</taxon>
        <taxon>Tylenchina</taxon>
        <taxon>Tylenchomorpha</taxon>
        <taxon>Aphelenchoidea</taxon>
        <taxon>Aphelenchoididae</taxon>
        <taxon>Bursaphelenchus</taxon>
    </lineage>
</organism>
<dbReference type="Proteomes" id="UP000659654">
    <property type="component" value="Unassembled WGS sequence"/>
</dbReference>
<evidence type="ECO:0000256" key="1">
    <source>
        <dbReference type="SAM" id="Phobius"/>
    </source>
</evidence>
<sequence length="296" mass="34477">MKLKFGIGNEKCRRKAFTIARKLFKRRTCKITTSILTAVLLIVSTAFFLIFRRHEYYSHHIVRLEREDKIFEYRKSQEPTLYALCSYMGFTELNMDSCNHHCDMKADMWRKRQLMDFEGNEKLAFMEDCPPILDIQNCDDTSIYCNNEKKVSIGCPGTFGQKTLDVSSDKTRQHYVPMANPKILFAQGRKYVRAAELVVRCPTCERNDEKYIRNGDSSKVFKMISFVREGFPAHRSCSPFERDNRTGAGGIVFDDEKIASIAEYERKMGCLYGLECRDLLPDLFNDFGEILESLWE</sequence>
<reference evidence="2" key="1">
    <citation type="submission" date="2020-09" db="EMBL/GenBank/DDBJ databases">
        <authorList>
            <person name="Kikuchi T."/>
        </authorList>
    </citation>
    <scope>NUCLEOTIDE SEQUENCE</scope>
    <source>
        <strain evidence="2">Ka4C1</strain>
    </source>
</reference>
<accession>A0A7I8WZN2</accession>
<feature type="transmembrane region" description="Helical" evidence="1">
    <location>
        <begin position="31"/>
        <end position="51"/>
    </location>
</feature>
<keyword evidence="3" id="KW-1185">Reference proteome</keyword>
<proteinExistence type="predicted"/>
<keyword evidence="1" id="KW-0472">Membrane</keyword>
<gene>
    <name evidence="2" type="ORF">BXYJ_LOCUS5405</name>
</gene>
<keyword evidence="1" id="KW-0812">Transmembrane</keyword>
<protein>
    <submittedName>
        <fullName evidence="2">(pine wood nematode) hypothetical protein</fullName>
    </submittedName>
</protein>
<dbReference type="EMBL" id="CAJFDI010000002">
    <property type="protein sequence ID" value="CAD5218012.1"/>
    <property type="molecule type" value="Genomic_DNA"/>
</dbReference>
<name>A0A7I8WZN2_BURXY</name>
<keyword evidence="1" id="KW-1133">Transmembrane helix</keyword>
<evidence type="ECO:0000313" key="3">
    <source>
        <dbReference type="Proteomes" id="UP000659654"/>
    </source>
</evidence>
<comment type="caution">
    <text evidence="2">The sequence shown here is derived from an EMBL/GenBank/DDBJ whole genome shotgun (WGS) entry which is preliminary data.</text>
</comment>
<evidence type="ECO:0000313" key="2">
    <source>
        <dbReference type="EMBL" id="CAD5218012.1"/>
    </source>
</evidence>
<dbReference type="AlphaFoldDB" id="A0A7I8WZN2"/>
<dbReference type="EMBL" id="CAJFCV020000002">
    <property type="protein sequence ID" value="CAG9102405.1"/>
    <property type="molecule type" value="Genomic_DNA"/>
</dbReference>
<dbReference type="OrthoDB" id="10579831at2759"/>
<dbReference type="Proteomes" id="UP000582659">
    <property type="component" value="Unassembled WGS sequence"/>
</dbReference>